<protein>
    <submittedName>
        <fullName evidence="1">Uncharacterized protein</fullName>
    </submittedName>
</protein>
<dbReference type="EMBL" id="PKPP01027480">
    <property type="protein sequence ID" value="PWA28245.1"/>
    <property type="molecule type" value="Genomic_DNA"/>
</dbReference>
<dbReference type="Proteomes" id="UP000245207">
    <property type="component" value="Unassembled WGS sequence"/>
</dbReference>
<keyword evidence="2" id="KW-1185">Reference proteome</keyword>
<gene>
    <name evidence="1" type="ORF">CTI12_AA627400</name>
</gene>
<organism evidence="1 2">
    <name type="scientific">Artemisia annua</name>
    <name type="common">Sweet wormwood</name>
    <dbReference type="NCBI Taxonomy" id="35608"/>
    <lineage>
        <taxon>Eukaryota</taxon>
        <taxon>Viridiplantae</taxon>
        <taxon>Streptophyta</taxon>
        <taxon>Embryophyta</taxon>
        <taxon>Tracheophyta</taxon>
        <taxon>Spermatophyta</taxon>
        <taxon>Magnoliopsida</taxon>
        <taxon>eudicotyledons</taxon>
        <taxon>Gunneridae</taxon>
        <taxon>Pentapetalae</taxon>
        <taxon>asterids</taxon>
        <taxon>campanulids</taxon>
        <taxon>Asterales</taxon>
        <taxon>Asteraceae</taxon>
        <taxon>Asteroideae</taxon>
        <taxon>Anthemideae</taxon>
        <taxon>Artemisiinae</taxon>
        <taxon>Artemisia</taxon>
    </lineage>
</organism>
<sequence length="92" mass="9837">MHELWRADATLVGMGITGGFDGIVGGVEAWERVCGIADSRAGKGAFPLCVAAPLTHIWYLAAAKEQKAETLIELLRRPRSGNNANSQDLSDN</sequence>
<reference evidence="1 2" key="1">
    <citation type="journal article" date="2018" name="Mol. Plant">
        <title>The genome of Artemisia annua provides insight into the evolution of Asteraceae family and artemisinin biosynthesis.</title>
        <authorList>
            <person name="Shen Q."/>
            <person name="Zhang L."/>
            <person name="Liao Z."/>
            <person name="Wang S."/>
            <person name="Yan T."/>
            <person name="Shi P."/>
            <person name="Liu M."/>
            <person name="Fu X."/>
            <person name="Pan Q."/>
            <person name="Wang Y."/>
            <person name="Lv Z."/>
            <person name="Lu X."/>
            <person name="Zhang F."/>
            <person name="Jiang W."/>
            <person name="Ma Y."/>
            <person name="Chen M."/>
            <person name="Hao X."/>
            <person name="Li L."/>
            <person name="Tang Y."/>
            <person name="Lv G."/>
            <person name="Zhou Y."/>
            <person name="Sun X."/>
            <person name="Brodelius P.E."/>
            <person name="Rose J.K.C."/>
            <person name="Tang K."/>
        </authorList>
    </citation>
    <scope>NUCLEOTIDE SEQUENCE [LARGE SCALE GENOMIC DNA]</scope>
    <source>
        <strain evidence="2">cv. Huhao1</strain>
        <tissue evidence="1">Leaf</tissue>
    </source>
</reference>
<evidence type="ECO:0000313" key="2">
    <source>
        <dbReference type="Proteomes" id="UP000245207"/>
    </source>
</evidence>
<dbReference type="AlphaFoldDB" id="A0A2U1K9X1"/>
<name>A0A2U1K9X1_ARTAN</name>
<comment type="caution">
    <text evidence="1">The sequence shown here is derived from an EMBL/GenBank/DDBJ whole genome shotgun (WGS) entry which is preliminary data.</text>
</comment>
<proteinExistence type="predicted"/>
<evidence type="ECO:0000313" key="1">
    <source>
        <dbReference type="EMBL" id="PWA28245.1"/>
    </source>
</evidence>
<accession>A0A2U1K9X1</accession>